<organism evidence="1 2">
    <name type="scientific">Hibiscus sabdariffa</name>
    <name type="common">roselle</name>
    <dbReference type="NCBI Taxonomy" id="183260"/>
    <lineage>
        <taxon>Eukaryota</taxon>
        <taxon>Viridiplantae</taxon>
        <taxon>Streptophyta</taxon>
        <taxon>Embryophyta</taxon>
        <taxon>Tracheophyta</taxon>
        <taxon>Spermatophyta</taxon>
        <taxon>Magnoliopsida</taxon>
        <taxon>eudicotyledons</taxon>
        <taxon>Gunneridae</taxon>
        <taxon>Pentapetalae</taxon>
        <taxon>rosids</taxon>
        <taxon>malvids</taxon>
        <taxon>Malvales</taxon>
        <taxon>Malvaceae</taxon>
        <taxon>Malvoideae</taxon>
        <taxon>Hibiscus</taxon>
    </lineage>
</organism>
<dbReference type="EMBL" id="JBBPBN010000019">
    <property type="protein sequence ID" value="KAK9018289.1"/>
    <property type="molecule type" value="Genomic_DNA"/>
</dbReference>
<protein>
    <submittedName>
        <fullName evidence="1">Uncharacterized protein</fullName>
    </submittedName>
</protein>
<evidence type="ECO:0000313" key="1">
    <source>
        <dbReference type="EMBL" id="KAK9018289.1"/>
    </source>
</evidence>
<dbReference type="Proteomes" id="UP001396334">
    <property type="component" value="Unassembled WGS sequence"/>
</dbReference>
<accession>A0ABR2S015</accession>
<reference evidence="1 2" key="1">
    <citation type="journal article" date="2024" name="G3 (Bethesda)">
        <title>Genome assembly of Hibiscus sabdariffa L. provides insights into metabolisms of medicinal natural products.</title>
        <authorList>
            <person name="Kim T."/>
        </authorList>
    </citation>
    <scope>NUCLEOTIDE SEQUENCE [LARGE SCALE GENOMIC DNA]</scope>
    <source>
        <strain evidence="1">TK-2024</strain>
        <tissue evidence="1">Old leaves</tissue>
    </source>
</reference>
<comment type="caution">
    <text evidence="1">The sequence shown here is derived from an EMBL/GenBank/DDBJ whole genome shotgun (WGS) entry which is preliminary data.</text>
</comment>
<keyword evidence="2" id="KW-1185">Reference proteome</keyword>
<gene>
    <name evidence="1" type="ORF">V6N11_001267</name>
</gene>
<evidence type="ECO:0000313" key="2">
    <source>
        <dbReference type="Proteomes" id="UP001396334"/>
    </source>
</evidence>
<proteinExistence type="predicted"/>
<sequence>MHIVAEQPASKFSPKLLVYQRRPKDSIQSASKSLSTNQVDLCLHQRSSLSLPQISDGQESVHASSIQDRSASVSCQEDASSIQDRSASVSCQEDFSLSTGFLRSGTSFALI</sequence>
<name>A0ABR2S015_9ROSI</name>